<dbReference type="SUPFAM" id="SSF82199">
    <property type="entry name" value="SET domain"/>
    <property type="match status" value="1"/>
</dbReference>
<evidence type="ECO:0000313" key="18">
    <source>
        <dbReference type="Proteomes" id="UP000799429"/>
    </source>
</evidence>
<feature type="region of interest" description="Disordered" evidence="15">
    <location>
        <begin position="574"/>
        <end position="611"/>
    </location>
</feature>
<comment type="catalytic activity">
    <reaction evidence="14">
        <text>L-lysyl(20)-[histone H4] + 3 S-adenosyl-L-methionine = N(6),N(6),N(6)-trimethyl-L-lysyl(20)-[histone H4] + 3 S-adenosyl-L-homocysteine + 3 H(+)</text>
        <dbReference type="Rhea" id="RHEA:64456"/>
        <dbReference type="Rhea" id="RHEA-COMP:15554"/>
        <dbReference type="Rhea" id="RHEA-COMP:15998"/>
        <dbReference type="ChEBI" id="CHEBI:15378"/>
        <dbReference type="ChEBI" id="CHEBI:29969"/>
        <dbReference type="ChEBI" id="CHEBI:57856"/>
        <dbReference type="ChEBI" id="CHEBI:59789"/>
        <dbReference type="ChEBI" id="CHEBI:61961"/>
        <dbReference type="EC" id="2.1.1.372"/>
    </reaction>
</comment>
<feature type="region of interest" description="Disordered" evidence="15">
    <location>
        <begin position="447"/>
        <end position="473"/>
    </location>
</feature>
<keyword evidence="7" id="KW-0489">Methyltransferase</keyword>
<reference evidence="17" key="1">
    <citation type="journal article" date="2020" name="Stud. Mycol.">
        <title>101 Dothideomycetes genomes: a test case for predicting lifestyles and emergence of pathogens.</title>
        <authorList>
            <person name="Haridas S."/>
            <person name="Albert R."/>
            <person name="Binder M."/>
            <person name="Bloem J."/>
            <person name="Labutti K."/>
            <person name="Salamov A."/>
            <person name="Andreopoulos B."/>
            <person name="Baker S."/>
            <person name="Barry K."/>
            <person name="Bills G."/>
            <person name="Bluhm B."/>
            <person name="Cannon C."/>
            <person name="Castanera R."/>
            <person name="Culley D."/>
            <person name="Daum C."/>
            <person name="Ezra D."/>
            <person name="Gonzalez J."/>
            <person name="Henrissat B."/>
            <person name="Kuo A."/>
            <person name="Liang C."/>
            <person name="Lipzen A."/>
            <person name="Lutzoni F."/>
            <person name="Magnuson J."/>
            <person name="Mondo S."/>
            <person name="Nolan M."/>
            <person name="Ohm R."/>
            <person name="Pangilinan J."/>
            <person name="Park H.-J."/>
            <person name="Ramirez L."/>
            <person name="Alfaro M."/>
            <person name="Sun H."/>
            <person name="Tritt A."/>
            <person name="Yoshinaga Y."/>
            <person name="Zwiers L.-H."/>
            <person name="Turgeon B."/>
            <person name="Goodwin S."/>
            <person name="Spatafora J."/>
            <person name="Crous P."/>
            <person name="Grigoriev I."/>
        </authorList>
    </citation>
    <scope>NUCLEOTIDE SEQUENCE</scope>
    <source>
        <strain evidence="17">CBS 101060</strain>
    </source>
</reference>
<keyword evidence="8" id="KW-0808">Transferase</keyword>
<evidence type="ECO:0000256" key="1">
    <source>
        <dbReference type="ARBA" id="ARBA00001984"/>
    </source>
</evidence>
<dbReference type="Gene3D" id="1.10.10.1700">
    <property type="entry name" value="Histone-lysine N-methyltransferase"/>
    <property type="match status" value="1"/>
</dbReference>
<feature type="compositionally biased region" description="Basic and acidic residues" evidence="15">
    <location>
        <begin position="574"/>
        <end position="587"/>
    </location>
</feature>
<evidence type="ECO:0000256" key="6">
    <source>
        <dbReference type="ARBA" id="ARBA00022454"/>
    </source>
</evidence>
<feature type="region of interest" description="Disordered" evidence="15">
    <location>
        <begin position="333"/>
        <end position="383"/>
    </location>
</feature>
<accession>A0A9P4VP08</accession>
<evidence type="ECO:0000256" key="12">
    <source>
        <dbReference type="ARBA" id="ARBA00024057"/>
    </source>
</evidence>
<evidence type="ECO:0000256" key="11">
    <source>
        <dbReference type="ARBA" id="ARBA00023242"/>
    </source>
</evidence>
<evidence type="ECO:0000256" key="7">
    <source>
        <dbReference type="ARBA" id="ARBA00022603"/>
    </source>
</evidence>
<dbReference type="CDD" id="cd10524">
    <property type="entry name" value="SET_Suv4-20-like"/>
    <property type="match status" value="1"/>
</dbReference>
<dbReference type="InterPro" id="IPR041938">
    <property type="entry name" value="Hist-Lys_N-MTase_N"/>
</dbReference>
<dbReference type="Pfam" id="PF00856">
    <property type="entry name" value="SET"/>
    <property type="match status" value="1"/>
</dbReference>
<evidence type="ECO:0000256" key="4">
    <source>
        <dbReference type="ARBA" id="ARBA00014232"/>
    </source>
</evidence>
<evidence type="ECO:0000259" key="16">
    <source>
        <dbReference type="PROSITE" id="PS50280"/>
    </source>
</evidence>
<sequence>MPPRELGEALAKKGGLTLAQLASYDDLITDALVDHVYYWSTIRKNRERYSASRGIREEDITNLLQKHVIIEKDVAKATTEILQKIPGIRKYYDRLAGTDEKEHFKRHLKKYVEIYMPDCPFEVSTTNRYTIDTHEASIVARKEIKKGEVVKYLSGIQVAMTKEEEESLDVSRRDFSIVMSSRKKKPSLFLGPARFANHDCQANARLSTKGPYGMQIVATRDISAGEEITVTYGEDYFGDDNCECLCETCEQVPRNGWVPEKEDEESEEQSTEEAIKEVLNEAPYKFRNKRKYIPDTPDESRPSPLRHELLLTDALPATPTPPEDELKHISRSFTDTQPEGHLLLTPTRPSKSRTSSVSSAVDGSQKSTQASESTSATSVEGEAYTSKSFASETFLRMNDKTFKVKIETNFTISPAADEDSISELSELGEEYDLDDILHEVVLKKRKRPSTAVSDATSTSTVNTADEERPSGRYPGDYTLTPLLLSQKFSRWVECRHCDADFVQSDAYLTRINCPRCERHSKLYGYAWPKTDKEGRLDKEERILDHRTVHRFVEAAEERTVRKGGVKLLKDVLGKRKREEQESRERSTASEISVETEGLRRTRRRKAARITM</sequence>
<dbReference type="Proteomes" id="UP000799429">
    <property type="component" value="Unassembled WGS sequence"/>
</dbReference>
<keyword evidence="9" id="KW-0949">S-adenosyl-L-methionine</keyword>
<dbReference type="GO" id="GO:0140943">
    <property type="term" value="F:histone H4K20 trimethyltransferase activity"/>
    <property type="evidence" value="ECO:0007669"/>
    <property type="project" value="UniProtKB-EC"/>
</dbReference>
<feature type="compositionally biased region" description="Low complexity" evidence="15">
    <location>
        <begin position="449"/>
        <end position="463"/>
    </location>
</feature>
<dbReference type="EMBL" id="MU006102">
    <property type="protein sequence ID" value="KAF2836805.1"/>
    <property type="molecule type" value="Genomic_DNA"/>
</dbReference>
<dbReference type="GO" id="GO:0005694">
    <property type="term" value="C:chromosome"/>
    <property type="evidence" value="ECO:0007669"/>
    <property type="project" value="UniProtKB-SubCell"/>
</dbReference>
<evidence type="ECO:0000256" key="2">
    <source>
        <dbReference type="ARBA" id="ARBA00004123"/>
    </source>
</evidence>
<evidence type="ECO:0000256" key="9">
    <source>
        <dbReference type="ARBA" id="ARBA00022691"/>
    </source>
</evidence>
<evidence type="ECO:0000256" key="5">
    <source>
        <dbReference type="ARBA" id="ARBA00015413"/>
    </source>
</evidence>
<evidence type="ECO:0000256" key="13">
    <source>
        <dbReference type="ARBA" id="ARBA00030653"/>
    </source>
</evidence>
<keyword evidence="6" id="KW-0158">Chromosome</keyword>
<gene>
    <name evidence="17" type="ORF">M501DRAFT_979356</name>
</gene>
<dbReference type="GO" id="GO:0032259">
    <property type="term" value="P:methylation"/>
    <property type="evidence" value="ECO:0007669"/>
    <property type="project" value="UniProtKB-KW"/>
</dbReference>
<feature type="compositionally biased region" description="Low complexity" evidence="15">
    <location>
        <begin position="346"/>
        <end position="383"/>
    </location>
</feature>
<name>A0A9P4VP08_9PEZI</name>
<comment type="subcellular location">
    <subcellularLocation>
        <location evidence="3">Chromosome</location>
    </subcellularLocation>
    <subcellularLocation>
        <location evidence="2">Nucleus</location>
    </subcellularLocation>
</comment>
<protein>
    <recommendedName>
        <fullName evidence="5">Histone-lysine N-methyltransferase SET9</fullName>
        <ecNumber evidence="12">2.1.1.372</ecNumber>
    </recommendedName>
    <alternativeName>
        <fullName evidence="4">Histone-lysine N-methyltransferase set9</fullName>
    </alternativeName>
    <alternativeName>
        <fullName evidence="13">SET domain protein 9</fullName>
    </alternativeName>
</protein>
<keyword evidence="10" id="KW-0156">Chromatin regulator</keyword>
<comment type="caution">
    <text evidence="17">The sequence shown here is derived from an EMBL/GenBank/DDBJ whole genome shotgun (WGS) entry which is preliminary data.</text>
</comment>
<evidence type="ECO:0000256" key="14">
    <source>
        <dbReference type="ARBA" id="ARBA00048081"/>
    </source>
</evidence>
<dbReference type="PROSITE" id="PS50280">
    <property type="entry name" value="SET"/>
    <property type="match status" value="1"/>
</dbReference>
<keyword evidence="18" id="KW-1185">Reference proteome</keyword>
<dbReference type="PANTHER" id="PTHR12977">
    <property type="entry name" value="SUPPRESSOR OF VARIEGATION 4-20-RELATED"/>
    <property type="match status" value="1"/>
</dbReference>
<dbReference type="InterPro" id="IPR046341">
    <property type="entry name" value="SET_dom_sf"/>
</dbReference>
<dbReference type="PANTHER" id="PTHR12977:SF4">
    <property type="entry name" value="HISTONE-LYSINE N-METHYLTRANSFERASE KMT5B"/>
    <property type="match status" value="1"/>
</dbReference>
<dbReference type="EC" id="2.1.1.372" evidence="12"/>
<feature type="domain" description="SET" evidence="16">
    <location>
        <begin position="119"/>
        <end position="233"/>
    </location>
</feature>
<proteinExistence type="predicted"/>
<dbReference type="InterPro" id="IPR025783">
    <property type="entry name" value="Set9_fungi"/>
</dbReference>
<dbReference type="Gene3D" id="2.170.270.10">
    <property type="entry name" value="SET domain"/>
    <property type="match status" value="1"/>
</dbReference>
<dbReference type="GO" id="GO:0005634">
    <property type="term" value="C:nucleus"/>
    <property type="evidence" value="ECO:0007669"/>
    <property type="project" value="UniProtKB-SubCell"/>
</dbReference>
<dbReference type="InterPro" id="IPR001214">
    <property type="entry name" value="SET_dom"/>
</dbReference>
<organism evidence="17 18">
    <name type="scientific">Patellaria atrata CBS 101060</name>
    <dbReference type="NCBI Taxonomy" id="1346257"/>
    <lineage>
        <taxon>Eukaryota</taxon>
        <taxon>Fungi</taxon>
        <taxon>Dikarya</taxon>
        <taxon>Ascomycota</taxon>
        <taxon>Pezizomycotina</taxon>
        <taxon>Dothideomycetes</taxon>
        <taxon>Dothideomycetes incertae sedis</taxon>
        <taxon>Patellariales</taxon>
        <taxon>Patellariaceae</taxon>
        <taxon>Patellaria</taxon>
    </lineage>
</organism>
<dbReference type="SMART" id="SM00317">
    <property type="entry name" value="SET"/>
    <property type="match status" value="1"/>
</dbReference>
<evidence type="ECO:0000313" key="17">
    <source>
        <dbReference type="EMBL" id="KAF2836805.1"/>
    </source>
</evidence>
<evidence type="ECO:0000256" key="8">
    <source>
        <dbReference type="ARBA" id="ARBA00022679"/>
    </source>
</evidence>
<dbReference type="PROSITE" id="PS51567">
    <property type="entry name" value="SAM_MT43_SUVAR420_1"/>
    <property type="match status" value="1"/>
</dbReference>
<dbReference type="AlphaFoldDB" id="A0A9P4VP08"/>
<evidence type="ECO:0000256" key="15">
    <source>
        <dbReference type="SAM" id="MobiDB-lite"/>
    </source>
</evidence>
<comment type="function">
    <text evidence="1">Histone methyltransferase that trimethylates 'Lys-20' of histone H4 to form H4K20me3.</text>
</comment>
<dbReference type="InterPro" id="IPR039977">
    <property type="entry name" value="Suv4-20/Set9"/>
</dbReference>
<evidence type="ECO:0000256" key="3">
    <source>
        <dbReference type="ARBA" id="ARBA00004286"/>
    </source>
</evidence>
<feature type="compositionally biased region" description="Basic residues" evidence="15">
    <location>
        <begin position="600"/>
        <end position="611"/>
    </location>
</feature>
<keyword evidence="11" id="KW-0539">Nucleus</keyword>
<evidence type="ECO:0000256" key="10">
    <source>
        <dbReference type="ARBA" id="ARBA00022853"/>
    </source>
</evidence>
<dbReference type="OrthoDB" id="6627536at2759"/>